<dbReference type="GO" id="GO:0006457">
    <property type="term" value="P:protein folding"/>
    <property type="evidence" value="ECO:0007669"/>
    <property type="project" value="InterPro"/>
</dbReference>
<dbReference type="GO" id="GO:0005737">
    <property type="term" value="C:cytoplasm"/>
    <property type="evidence" value="ECO:0007669"/>
    <property type="project" value="UniProtKB-SubCell"/>
</dbReference>
<dbReference type="PRINTS" id="PR00773">
    <property type="entry name" value="GRPEPROTEIN"/>
</dbReference>
<sequence>MSDDPAESVTEPTAESDDETAASADSQSNDEDAFDFDDEVVDENSGADEGATESKDADETTAGDAASADEAETLADRVSEYDDDLAAKVADLESRVETLESEREETAERASELESRLKRTQADFQNYKKRAKKRQQQIKDRATEDFVERVVTVRDNLVRALSQDEDADIRDGVESTLKEFDRILEDENVSVIDPEPGTEVDPNRHEVMMRVESDQPADTIADVFQPGYEMADKVIRAAQITVSKDE</sequence>
<comment type="subunit">
    <text evidence="3">Homodimer.</text>
</comment>
<name>A0A1H7SNZ8_HALLR</name>
<dbReference type="CDD" id="cd00446">
    <property type="entry name" value="GrpE"/>
    <property type="match status" value="1"/>
</dbReference>
<dbReference type="Pfam" id="PF01025">
    <property type="entry name" value="GrpE"/>
    <property type="match status" value="1"/>
</dbReference>
<feature type="compositionally biased region" description="Acidic residues" evidence="5">
    <location>
        <begin position="28"/>
        <end position="46"/>
    </location>
</feature>
<organism evidence="6 7">
    <name type="scientific">Haloferax larsenii</name>
    <dbReference type="NCBI Taxonomy" id="302484"/>
    <lineage>
        <taxon>Archaea</taxon>
        <taxon>Methanobacteriati</taxon>
        <taxon>Methanobacteriota</taxon>
        <taxon>Stenosarchaea group</taxon>
        <taxon>Halobacteria</taxon>
        <taxon>Halobacteriales</taxon>
        <taxon>Haloferacaceae</taxon>
        <taxon>Haloferax</taxon>
    </lineage>
</organism>
<dbReference type="PANTHER" id="PTHR21237">
    <property type="entry name" value="GRPE PROTEIN"/>
    <property type="match status" value="1"/>
</dbReference>
<evidence type="ECO:0000256" key="1">
    <source>
        <dbReference type="ARBA" id="ARBA00009054"/>
    </source>
</evidence>
<dbReference type="Gene3D" id="3.90.20.20">
    <property type="match status" value="1"/>
</dbReference>
<comment type="function">
    <text evidence="3">Participates actively in the response to hyperosmotic and heat shock by preventing the aggregation of stress-denatured proteins, in association with DnaK and GrpE. It is the nucleotide exchange factor for DnaK and may function as a thermosensor. Unfolded proteins bind initially to DnaJ; upon interaction with the DnaJ-bound protein, DnaK hydrolyzes its bound ATP, resulting in the formation of a stable complex. GrpE releases ADP from DnaK; ATP binding to DnaK triggers the release of the substrate protein, thus completing the reaction cycle. Several rounds of ATP-dependent interactions between DnaJ, DnaK and GrpE are required for fully efficient folding.</text>
</comment>
<dbReference type="RefSeq" id="WP_074795485.1">
    <property type="nucleotide sequence ID" value="NZ_FOAD01000007.1"/>
</dbReference>
<evidence type="ECO:0000313" key="7">
    <source>
        <dbReference type="Proteomes" id="UP000183894"/>
    </source>
</evidence>
<dbReference type="GO" id="GO:0051082">
    <property type="term" value="F:unfolded protein binding"/>
    <property type="evidence" value="ECO:0007669"/>
    <property type="project" value="TreeGrafter"/>
</dbReference>
<feature type="region of interest" description="Disordered" evidence="5">
    <location>
        <begin position="1"/>
        <end position="71"/>
    </location>
</feature>
<evidence type="ECO:0000256" key="5">
    <source>
        <dbReference type="SAM" id="MobiDB-lite"/>
    </source>
</evidence>
<dbReference type="OrthoDB" id="372230at2157"/>
<dbReference type="GO" id="GO:0042803">
    <property type="term" value="F:protein homodimerization activity"/>
    <property type="evidence" value="ECO:0007669"/>
    <property type="project" value="InterPro"/>
</dbReference>
<evidence type="ECO:0000313" key="6">
    <source>
        <dbReference type="EMBL" id="SEL74198.1"/>
    </source>
</evidence>
<comment type="similarity">
    <text evidence="1 3 4">Belongs to the GrpE family.</text>
</comment>
<evidence type="ECO:0000256" key="2">
    <source>
        <dbReference type="ARBA" id="ARBA00023186"/>
    </source>
</evidence>
<dbReference type="InterPro" id="IPR009012">
    <property type="entry name" value="GrpE_head"/>
</dbReference>
<protein>
    <recommendedName>
        <fullName evidence="3">Protein GrpE</fullName>
    </recommendedName>
    <alternativeName>
        <fullName evidence="3">HSP-70 cofactor</fullName>
    </alternativeName>
</protein>
<keyword evidence="3" id="KW-0346">Stress response</keyword>
<dbReference type="GO" id="GO:0000774">
    <property type="term" value="F:adenyl-nucleotide exchange factor activity"/>
    <property type="evidence" value="ECO:0007669"/>
    <property type="project" value="InterPro"/>
</dbReference>
<dbReference type="PANTHER" id="PTHR21237:SF23">
    <property type="entry name" value="GRPE PROTEIN HOMOLOG, MITOCHONDRIAL"/>
    <property type="match status" value="1"/>
</dbReference>
<gene>
    <name evidence="3" type="primary">grpE</name>
    <name evidence="6" type="ORF">SAMN04488691_107154</name>
</gene>
<dbReference type="InterPro" id="IPR000740">
    <property type="entry name" value="GrpE"/>
</dbReference>
<dbReference type="AlphaFoldDB" id="A0A1H7SNZ8"/>
<dbReference type="GO" id="GO:0051087">
    <property type="term" value="F:protein-folding chaperone binding"/>
    <property type="evidence" value="ECO:0007669"/>
    <property type="project" value="InterPro"/>
</dbReference>
<dbReference type="SUPFAM" id="SSF51064">
    <property type="entry name" value="Head domain of nucleotide exchange factor GrpE"/>
    <property type="match status" value="1"/>
</dbReference>
<proteinExistence type="inferred from homology"/>
<dbReference type="Gene3D" id="2.30.22.10">
    <property type="entry name" value="Head domain of nucleotide exchange factor GrpE"/>
    <property type="match status" value="1"/>
</dbReference>
<dbReference type="Proteomes" id="UP000183894">
    <property type="component" value="Unassembled WGS sequence"/>
</dbReference>
<dbReference type="EMBL" id="FOAD01000007">
    <property type="protein sequence ID" value="SEL74198.1"/>
    <property type="molecule type" value="Genomic_DNA"/>
</dbReference>
<accession>A0A1H7SNZ8</accession>
<evidence type="ECO:0000256" key="4">
    <source>
        <dbReference type="RuleBase" id="RU004478"/>
    </source>
</evidence>
<keyword evidence="3" id="KW-0963">Cytoplasm</keyword>
<dbReference type="SUPFAM" id="SSF58014">
    <property type="entry name" value="Coiled-coil domain of nucleotide exchange factor GrpE"/>
    <property type="match status" value="1"/>
</dbReference>
<comment type="subcellular location">
    <subcellularLocation>
        <location evidence="3">Cytoplasm</location>
    </subcellularLocation>
</comment>
<dbReference type="InterPro" id="IPR013805">
    <property type="entry name" value="GrpE_CC"/>
</dbReference>
<keyword evidence="2 3" id="KW-0143">Chaperone</keyword>
<dbReference type="HAMAP" id="MF_01151">
    <property type="entry name" value="GrpE"/>
    <property type="match status" value="1"/>
</dbReference>
<feature type="region of interest" description="Disordered" evidence="5">
    <location>
        <begin position="96"/>
        <end position="118"/>
    </location>
</feature>
<reference evidence="6 7" key="1">
    <citation type="submission" date="2016-10" db="EMBL/GenBank/DDBJ databases">
        <authorList>
            <person name="de Groot N.N."/>
        </authorList>
    </citation>
    <scope>NUCLEOTIDE SEQUENCE [LARGE SCALE GENOMIC DNA]</scope>
    <source>
        <strain evidence="6 7">CDM_5</strain>
    </source>
</reference>
<evidence type="ECO:0000256" key="3">
    <source>
        <dbReference type="HAMAP-Rule" id="MF_01151"/>
    </source>
</evidence>